<dbReference type="AlphaFoldDB" id="A0A9D1Z883"/>
<evidence type="ECO:0000256" key="1">
    <source>
        <dbReference type="SAM" id="Coils"/>
    </source>
</evidence>
<proteinExistence type="predicted"/>
<dbReference type="GO" id="GO:0008270">
    <property type="term" value="F:zinc ion binding"/>
    <property type="evidence" value="ECO:0007669"/>
    <property type="project" value="TreeGrafter"/>
</dbReference>
<evidence type="ECO:0000313" key="3">
    <source>
        <dbReference type="Proteomes" id="UP000824135"/>
    </source>
</evidence>
<reference evidence="2" key="2">
    <citation type="submission" date="2021-04" db="EMBL/GenBank/DDBJ databases">
        <authorList>
            <person name="Gilroy R."/>
        </authorList>
    </citation>
    <scope>NUCLEOTIDE SEQUENCE</scope>
    <source>
        <strain evidence="2">CHK199-9574</strain>
    </source>
</reference>
<dbReference type="PIRSF" id="PIRSF015034">
    <property type="entry name" value="YacH"/>
    <property type="match status" value="1"/>
</dbReference>
<organism evidence="2 3">
    <name type="scientific">Candidatus Borkfalkia excrementavium</name>
    <dbReference type="NCBI Taxonomy" id="2838505"/>
    <lineage>
        <taxon>Bacteria</taxon>
        <taxon>Bacillati</taxon>
        <taxon>Bacillota</taxon>
        <taxon>Clostridia</taxon>
        <taxon>Christensenellales</taxon>
        <taxon>Christensenellaceae</taxon>
        <taxon>Candidatus Borkfalkia</taxon>
    </lineage>
</organism>
<dbReference type="GO" id="GO:0046870">
    <property type="term" value="F:cadmium ion binding"/>
    <property type="evidence" value="ECO:0007669"/>
    <property type="project" value="TreeGrafter"/>
</dbReference>
<dbReference type="InterPro" id="IPR025542">
    <property type="entry name" value="YacH"/>
</dbReference>
<dbReference type="Proteomes" id="UP000824135">
    <property type="component" value="Unassembled WGS sequence"/>
</dbReference>
<name>A0A9D1Z883_9FIRM</name>
<gene>
    <name evidence="2" type="ORF">H9728_03250</name>
</gene>
<feature type="coiled-coil region" evidence="1">
    <location>
        <begin position="104"/>
        <end position="131"/>
    </location>
</feature>
<sequence length="156" mass="17685">MNCSNCGKEGAERLVRKGEEELYLCKECYERLLAAAACGADADELFSEPRCPECGCTYGDYMKSGLLGCPECYRVFGGELMPEILRIQGKTVHTGKQPLGNGKLFELTEERERLRKELERAIRERRMSDAERINRDIRAISRIILRGDFGEADDPQ</sequence>
<evidence type="ECO:0000313" key="2">
    <source>
        <dbReference type="EMBL" id="HIY78039.1"/>
    </source>
</evidence>
<protein>
    <recommendedName>
        <fullName evidence="4">UVR domain-containing protein</fullName>
    </recommendedName>
</protein>
<dbReference type="GO" id="GO:0050897">
    <property type="term" value="F:cobalt ion binding"/>
    <property type="evidence" value="ECO:0007669"/>
    <property type="project" value="TreeGrafter"/>
</dbReference>
<keyword evidence="1" id="KW-0175">Coiled coil</keyword>
<dbReference type="GO" id="GO:0005507">
    <property type="term" value="F:copper ion binding"/>
    <property type="evidence" value="ECO:0007669"/>
    <property type="project" value="TreeGrafter"/>
</dbReference>
<dbReference type="PANTHER" id="PTHR38430:SF1">
    <property type="entry name" value="PROTEIN-ARGININE KINASE ACTIVATOR PROTEIN"/>
    <property type="match status" value="1"/>
</dbReference>
<reference evidence="2" key="1">
    <citation type="journal article" date="2021" name="PeerJ">
        <title>Extensive microbial diversity within the chicken gut microbiome revealed by metagenomics and culture.</title>
        <authorList>
            <person name="Gilroy R."/>
            <person name="Ravi A."/>
            <person name="Getino M."/>
            <person name="Pursley I."/>
            <person name="Horton D.L."/>
            <person name="Alikhan N.F."/>
            <person name="Baker D."/>
            <person name="Gharbi K."/>
            <person name="Hall N."/>
            <person name="Watson M."/>
            <person name="Adriaenssens E.M."/>
            <person name="Foster-Nyarko E."/>
            <person name="Jarju S."/>
            <person name="Secka A."/>
            <person name="Antonio M."/>
            <person name="Oren A."/>
            <person name="Chaudhuri R.R."/>
            <person name="La Ragione R."/>
            <person name="Hildebrand F."/>
            <person name="Pallen M.J."/>
        </authorList>
    </citation>
    <scope>NUCLEOTIDE SEQUENCE</scope>
    <source>
        <strain evidence="2">CHK199-9574</strain>
    </source>
</reference>
<dbReference type="PANTHER" id="PTHR38430">
    <property type="entry name" value="PROTEIN-ARGININE KINASE ACTIVATOR PROTEIN"/>
    <property type="match status" value="1"/>
</dbReference>
<dbReference type="GO" id="GO:1990170">
    <property type="term" value="P:stress response to cadmium ion"/>
    <property type="evidence" value="ECO:0007669"/>
    <property type="project" value="TreeGrafter"/>
</dbReference>
<accession>A0A9D1Z883</accession>
<dbReference type="GO" id="GO:1990169">
    <property type="term" value="P:stress response to copper ion"/>
    <property type="evidence" value="ECO:0007669"/>
    <property type="project" value="TreeGrafter"/>
</dbReference>
<evidence type="ECO:0008006" key="4">
    <source>
        <dbReference type="Google" id="ProtNLM"/>
    </source>
</evidence>
<comment type="caution">
    <text evidence="2">The sequence shown here is derived from an EMBL/GenBank/DDBJ whole genome shotgun (WGS) entry which is preliminary data.</text>
</comment>
<dbReference type="EMBL" id="DXCO01000026">
    <property type="protein sequence ID" value="HIY78039.1"/>
    <property type="molecule type" value="Genomic_DNA"/>
</dbReference>